<sequence length="116" mass="12862">MQIKTAAVVLALLGSALAVPAPGTNTVRSLARRAGENSPSRLNIPPPDPVRCAELEEECDCSRIPKDDIEGWFQCTTNFLCEWCAGLWTEKHEEEEEKPEKPKASEAARGRDVLWK</sequence>
<dbReference type="AlphaFoldDB" id="A0A8K0TR78"/>
<keyword evidence="2" id="KW-0732">Signal</keyword>
<dbReference type="EMBL" id="JAGPXD010000002">
    <property type="protein sequence ID" value="KAH7367807.1"/>
    <property type="molecule type" value="Genomic_DNA"/>
</dbReference>
<organism evidence="3 4">
    <name type="scientific">Plectosphaerella cucumerina</name>
    <dbReference type="NCBI Taxonomy" id="40658"/>
    <lineage>
        <taxon>Eukaryota</taxon>
        <taxon>Fungi</taxon>
        <taxon>Dikarya</taxon>
        <taxon>Ascomycota</taxon>
        <taxon>Pezizomycotina</taxon>
        <taxon>Sordariomycetes</taxon>
        <taxon>Hypocreomycetidae</taxon>
        <taxon>Glomerellales</taxon>
        <taxon>Plectosphaerellaceae</taxon>
        <taxon>Plectosphaerella</taxon>
    </lineage>
</organism>
<name>A0A8K0TR78_9PEZI</name>
<dbReference type="OrthoDB" id="10435448at2759"/>
<comment type="caution">
    <text evidence="3">The sequence shown here is derived from an EMBL/GenBank/DDBJ whole genome shotgun (WGS) entry which is preliminary data.</text>
</comment>
<feature type="chain" id="PRO_5035423579" evidence="2">
    <location>
        <begin position="19"/>
        <end position="116"/>
    </location>
</feature>
<reference evidence="3" key="1">
    <citation type="journal article" date="2021" name="Nat. Commun.">
        <title>Genetic determinants of endophytism in the Arabidopsis root mycobiome.</title>
        <authorList>
            <person name="Mesny F."/>
            <person name="Miyauchi S."/>
            <person name="Thiergart T."/>
            <person name="Pickel B."/>
            <person name="Atanasova L."/>
            <person name="Karlsson M."/>
            <person name="Huettel B."/>
            <person name="Barry K.W."/>
            <person name="Haridas S."/>
            <person name="Chen C."/>
            <person name="Bauer D."/>
            <person name="Andreopoulos W."/>
            <person name="Pangilinan J."/>
            <person name="LaButti K."/>
            <person name="Riley R."/>
            <person name="Lipzen A."/>
            <person name="Clum A."/>
            <person name="Drula E."/>
            <person name="Henrissat B."/>
            <person name="Kohler A."/>
            <person name="Grigoriev I.V."/>
            <person name="Martin F.M."/>
            <person name="Hacquard S."/>
        </authorList>
    </citation>
    <scope>NUCLEOTIDE SEQUENCE</scope>
    <source>
        <strain evidence="3">MPI-CAGE-AT-0016</strain>
    </source>
</reference>
<accession>A0A8K0TR78</accession>
<evidence type="ECO:0000313" key="4">
    <source>
        <dbReference type="Proteomes" id="UP000813385"/>
    </source>
</evidence>
<feature type="compositionally biased region" description="Basic and acidic residues" evidence="1">
    <location>
        <begin position="98"/>
        <end position="116"/>
    </location>
</feature>
<feature type="signal peptide" evidence="2">
    <location>
        <begin position="1"/>
        <end position="18"/>
    </location>
</feature>
<gene>
    <name evidence="3" type="ORF">B0T11DRAFT_326045</name>
</gene>
<proteinExistence type="predicted"/>
<keyword evidence="4" id="KW-1185">Reference proteome</keyword>
<evidence type="ECO:0000256" key="1">
    <source>
        <dbReference type="SAM" id="MobiDB-lite"/>
    </source>
</evidence>
<feature type="region of interest" description="Disordered" evidence="1">
    <location>
        <begin position="92"/>
        <end position="116"/>
    </location>
</feature>
<evidence type="ECO:0000313" key="3">
    <source>
        <dbReference type="EMBL" id="KAH7367807.1"/>
    </source>
</evidence>
<evidence type="ECO:0000256" key="2">
    <source>
        <dbReference type="SAM" id="SignalP"/>
    </source>
</evidence>
<protein>
    <submittedName>
        <fullName evidence="3">Uncharacterized protein</fullName>
    </submittedName>
</protein>
<dbReference type="Proteomes" id="UP000813385">
    <property type="component" value="Unassembled WGS sequence"/>
</dbReference>